<gene>
    <name evidence="1" type="ORF">WA026_022779</name>
</gene>
<organism evidence="1 2">
    <name type="scientific">Henosepilachna vigintioctopunctata</name>
    <dbReference type="NCBI Taxonomy" id="420089"/>
    <lineage>
        <taxon>Eukaryota</taxon>
        <taxon>Metazoa</taxon>
        <taxon>Ecdysozoa</taxon>
        <taxon>Arthropoda</taxon>
        <taxon>Hexapoda</taxon>
        <taxon>Insecta</taxon>
        <taxon>Pterygota</taxon>
        <taxon>Neoptera</taxon>
        <taxon>Endopterygota</taxon>
        <taxon>Coleoptera</taxon>
        <taxon>Polyphaga</taxon>
        <taxon>Cucujiformia</taxon>
        <taxon>Coccinelloidea</taxon>
        <taxon>Coccinellidae</taxon>
        <taxon>Epilachninae</taxon>
        <taxon>Epilachnini</taxon>
        <taxon>Henosepilachna</taxon>
    </lineage>
</organism>
<sequence length="267" mass="32679">MSIEEDLIISFRMNECVHDIRFSQDDIELYNNLIDDNEFALNYLNTLIESEEISLKEELKEIYRINPNNDTAVKIFPEQYTNIVENKNKWYSPETRLLLEKYQIYIEEVGQSKLYRNKKCMWEQIANDINKKYKMKKTAAQVENRFKTLFRKKEYDAKYRRTDEEEDNNFKDKLRRLSLERPPKRKYRKSDSICDSLPSKRERSLQETLEYIHSEKEVARKRRHEETLLILKKHEAAKERRHREELQMYKELFQTKVMNEIEFLHSE</sequence>
<proteinExistence type="predicted"/>
<name>A0AAW1VGZ6_9CUCU</name>
<evidence type="ECO:0000313" key="2">
    <source>
        <dbReference type="Proteomes" id="UP001431783"/>
    </source>
</evidence>
<accession>A0AAW1VGZ6</accession>
<evidence type="ECO:0000313" key="1">
    <source>
        <dbReference type="EMBL" id="KAK9892914.1"/>
    </source>
</evidence>
<protein>
    <recommendedName>
        <fullName evidence="3">Myb-like domain-containing protein</fullName>
    </recommendedName>
</protein>
<evidence type="ECO:0008006" key="3">
    <source>
        <dbReference type="Google" id="ProtNLM"/>
    </source>
</evidence>
<dbReference type="Proteomes" id="UP001431783">
    <property type="component" value="Unassembled WGS sequence"/>
</dbReference>
<comment type="caution">
    <text evidence="1">The sequence shown here is derived from an EMBL/GenBank/DDBJ whole genome shotgun (WGS) entry which is preliminary data.</text>
</comment>
<dbReference type="EMBL" id="JARQZJ010000141">
    <property type="protein sequence ID" value="KAK9892914.1"/>
    <property type="molecule type" value="Genomic_DNA"/>
</dbReference>
<dbReference type="AlphaFoldDB" id="A0AAW1VGZ6"/>
<keyword evidence="2" id="KW-1185">Reference proteome</keyword>
<reference evidence="1 2" key="1">
    <citation type="submission" date="2023-03" db="EMBL/GenBank/DDBJ databases">
        <title>Genome insight into feeding habits of ladybird beetles.</title>
        <authorList>
            <person name="Li H.-S."/>
            <person name="Huang Y.-H."/>
            <person name="Pang H."/>
        </authorList>
    </citation>
    <scope>NUCLEOTIDE SEQUENCE [LARGE SCALE GENOMIC DNA]</scope>
    <source>
        <strain evidence="1">SYSU_2023b</strain>
        <tissue evidence="1">Whole body</tissue>
    </source>
</reference>